<feature type="domain" description="Cyclic nucleotide-binding" evidence="4">
    <location>
        <begin position="13"/>
        <end position="117"/>
    </location>
</feature>
<dbReference type="GO" id="GO:0003677">
    <property type="term" value="F:DNA binding"/>
    <property type="evidence" value="ECO:0007669"/>
    <property type="project" value="UniProtKB-KW"/>
</dbReference>
<dbReference type="eggNOG" id="COG0664">
    <property type="taxonomic scope" value="Bacteria"/>
</dbReference>
<dbReference type="Gene3D" id="1.10.10.10">
    <property type="entry name" value="Winged helix-like DNA-binding domain superfamily/Winged helix DNA-binding domain"/>
    <property type="match status" value="1"/>
</dbReference>
<sequence>MATQAALQLESPLFEGMSPADRLEVLSAATVHKLMARTIVTHQNSTADCMYLLLEGCGRHFLVQPNGRMSILMWLPRGSLFGAAAVLSHPRNYIVSTETVIPSTIAAWKRDVIRELMQRHPLLFENTLLIASDYVAHFLRGFTNQSAKQRLAREIATLAVSIGEQTKDGILLDITNEDLASGANVTMFTASRILGRWKRAHVLSKTRGRLILRSLEHMQHEAADPRYISLRSHLPDNN</sequence>
<dbReference type="STRING" id="204669.Acid345_1422"/>
<keyword evidence="2" id="KW-0238">DNA-binding</keyword>
<evidence type="ECO:0000256" key="2">
    <source>
        <dbReference type="ARBA" id="ARBA00023125"/>
    </source>
</evidence>
<dbReference type="HOGENOM" id="CLU_075053_3_1_0"/>
<keyword evidence="7" id="KW-1185">Reference proteome</keyword>
<evidence type="ECO:0000259" key="4">
    <source>
        <dbReference type="PROSITE" id="PS50042"/>
    </source>
</evidence>
<name>Q1IRS6_KORVE</name>
<dbReference type="InterPro" id="IPR036390">
    <property type="entry name" value="WH_DNA-bd_sf"/>
</dbReference>
<dbReference type="SMART" id="SM00100">
    <property type="entry name" value="cNMP"/>
    <property type="match status" value="1"/>
</dbReference>
<gene>
    <name evidence="6" type="ordered locus">Acid345_1422</name>
</gene>
<dbReference type="PROSITE" id="PS51063">
    <property type="entry name" value="HTH_CRP_2"/>
    <property type="match status" value="1"/>
</dbReference>
<dbReference type="InterPro" id="IPR012318">
    <property type="entry name" value="HTH_CRP"/>
</dbReference>
<dbReference type="OrthoDB" id="117885at2"/>
<dbReference type="CDD" id="cd00038">
    <property type="entry name" value="CAP_ED"/>
    <property type="match status" value="1"/>
</dbReference>
<dbReference type="Proteomes" id="UP000002432">
    <property type="component" value="Chromosome"/>
</dbReference>
<dbReference type="Pfam" id="PF13545">
    <property type="entry name" value="HTH_Crp_2"/>
    <property type="match status" value="1"/>
</dbReference>
<reference evidence="6 7" key="1">
    <citation type="journal article" date="2009" name="Appl. Environ. Microbiol.">
        <title>Three genomes from the phylum Acidobacteria provide insight into the lifestyles of these microorganisms in soils.</title>
        <authorList>
            <person name="Ward N.L."/>
            <person name="Challacombe J.F."/>
            <person name="Janssen P.H."/>
            <person name="Henrissat B."/>
            <person name="Coutinho P.M."/>
            <person name="Wu M."/>
            <person name="Xie G."/>
            <person name="Haft D.H."/>
            <person name="Sait M."/>
            <person name="Badger J."/>
            <person name="Barabote R.D."/>
            <person name="Bradley B."/>
            <person name="Brettin T.S."/>
            <person name="Brinkac L.M."/>
            <person name="Bruce D."/>
            <person name="Creasy T."/>
            <person name="Daugherty S.C."/>
            <person name="Davidsen T.M."/>
            <person name="DeBoy R.T."/>
            <person name="Detter J.C."/>
            <person name="Dodson R.J."/>
            <person name="Durkin A.S."/>
            <person name="Ganapathy A."/>
            <person name="Gwinn-Giglio M."/>
            <person name="Han C.S."/>
            <person name="Khouri H."/>
            <person name="Kiss H."/>
            <person name="Kothari S.P."/>
            <person name="Madupu R."/>
            <person name="Nelson K.E."/>
            <person name="Nelson W.C."/>
            <person name="Paulsen I."/>
            <person name="Penn K."/>
            <person name="Ren Q."/>
            <person name="Rosovitz M.J."/>
            <person name="Selengut J.D."/>
            <person name="Shrivastava S."/>
            <person name="Sullivan S.A."/>
            <person name="Tapia R."/>
            <person name="Thompson L.S."/>
            <person name="Watkins K.L."/>
            <person name="Yang Q."/>
            <person name="Yu C."/>
            <person name="Zafar N."/>
            <person name="Zhou L."/>
            <person name="Kuske C.R."/>
        </authorList>
    </citation>
    <scope>NUCLEOTIDE SEQUENCE [LARGE SCALE GENOMIC DNA]</scope>
    <source>
        <strain evidence="6 7">Ellin345</strain>
    </source>
</reference>
<evidence type="ECO:0000313" key="7">
    <source>
        <dbReference type="Proteomes" id="UP000002432"/>
    </source>
</evidence>
<dbReference type="KEGG" id="aba:Acid345_1422"/>
<feature type="domain" description="HTH crp-type" evidence="5">
    <location>
        <begin position="145"/>
        <end position="216"/>
    </location>
</feature>
<dbReference type="InterPro" id="IPR000595">
    <property type="entry name" value="cNMP-bd_dom"/>
</dbReference>
<keyword evidence="1" id="KW-0805">Transcription regulation</keyword>
<organism evidence="6 7">
    <name type="scientific">Koribacter versatilis (strain Ellin345)</name>
    <dbReference type="NCBI Taxonomy" id="204669"/>
    <lineage>
        <taxon>Bacteria</taxon>
        <taxon>Pseudomonadati</taxon>
        <taxon>Acidobacteriota</taxon>
        <taxon>Terriglobia</taxon>
        <taxon>Terriglobales</taxon>
        <taxon>Candidatus Korobacteraceae</taxon>
        <taxon>Candidatus Korobacter</taxon>
    </lineage>
</organism>
<dbReference type="InterPro" id="IPR018490">
    <property type="entry name" value="cNMP-bd_dom_sf"/>
</dbReference>
<dbReference type="Gene3D" id="2.60.120.10">
    <property type="entry name" value="Jelly Rolls"/>
    <property type="match status" value="1"/>
</dbReference>
<accession>Q1IRS6</accession>
<protein>
    <submittedName>
        <fullName evidence="6">Cyclic nucleotide-binding protein</fullName>
    </submittedName>
</protein>
<dbReference type="SUPFAM" id="SSF51206">
    <property type="entry name" value="cAMP-binding domain-like"/>
    <property type="match status" value="1"/>
</dbReference>
<keyword evidence="3" id="KW-0804">Transcription</keyword>
<dbReference type="InterPro" id="IPR036388">
    <property type="entry name" value="WH-like_DNA-bd_sf"/>
</dbReference>
<evidence type="ECO:0000256" key="1">
    <source>
        <dbReference type="ARBA" id="ARBA00023015"/>
    </source>
</evidence>
<evidence type="ECO:0000259" key="5">
    <source>
        <dbReference type="PROSITE" id="PS51063"/>
    </source>
</evidence>
<proteinExistence type="predicted"/>
<dbReference type="Pfam" id="PF00027">
    <property type="entry name" value="cNMP_binding"/>
    <property type="match status" value="1"/>
</dbReference>
<dbReference type="RefSeq" id="WP_011522226.1">
    <property type="nucleotide sequence ID" value="NC_008009.1"/>
</dbReference>
<dbReference type="InterPro" id="IPR014710">
    <property type="entry name" value="RmlC-like_jellyroll"/>
</dbReference>
<dbReference type="EMBL" id="CP000360">
    <property type="protein sequence ID" value="ABF40424.1"/>
    <property type="molecule type" value="Genomic_DNA"/>
</dbReference>
<evidence type="ECO:0000313" key="6">
    <source>
        <dbReference type="EMBL" id="ABF40424.1"/>
    </source>
</evidence>
<evidence type="ECO:0000256" key="3">
    <source>
        <dbReference type="ARBA" id="ARBA00023163"/>
    </source>
</evidence>
<dbReference type="AlphaFoldDB" id="Q1IRS6"/>
<dbReference type="PROSITE" id="PS50042">
    <property type="entry name" value="CNMP_BINDING_3"/>
    <property type="match status" value="1"/>
</dbReference>
<dbReference type="SUPFAM" id="SSF46785">
    <property type="entry name" value="Winged helix' DNA-binding domain"/>
    <property type="match status" value="1"/>
</dbReference>
<dbReference type="EnsemblBacteria" id="ABF40424">
    <property type="protein sequence ID" value="ABF40424"/>
    <property type="gene ID" value="Acid345_1422"/>
</dbReference>
<dbReference type="GO" id="GO:0006355">
    <property type="term" value="P:regulation of DNA-templated transcription"/>
    <property type="evidence" value="ECO:0007669"/>
    <property type="project" value="InterPro"/>
</dbReference>